<reference evidence="2 3" key="1">
    <citation type="submission" date="2018-06" db="EMBL/GenBank/DDBJ databases">
        <authorList>
            <consortium name="Pathogen Informatics"/>
            <person name="Doyle S."/>
        </authorList>
    </citation>
    <scope>NUCLEOTIDE SEQUENCE [LARGE SCALE GENOMIC DNA]</scope>
    <source>
        <strain evidence="2 3">NCTC8258</strain>
    </source>
</reference>
<evidence type="ECO:0000313" key="2">
    <source>
        <dbReference type="EMBL" id="SUH15589.1"/>
    </source>
</evidence>
<name>A0A379W9S9_SALET</name>
<organism evidence="2 3">
    <name type="scientific">Salmonella enterica I</name>
    <dbReference type="NCBI Taxonomy" id="59201"/>
    <lineage>
        <taxon>Bacteria</taxon>
        <taxon>Pseudomonadati</taxon>
        <taxon>Pseudomonadota</taxon>
        <taxon>Gammaproteobacteria</taxon>
        <taxon>Enterobacterales</taxon>
        <taxon>Enterobacteriaceae</taxon>
        <taxon>Salmonella</taxon>
    </lineage>
</organism>
<proteinExistence type="predicted"/>
<dbReference type="Proteomes" id="UP000255509">
    <property type="component" value="Unassembled WGS sequence"/>
</dbReference>
<accession>A0A379W9S9</accession>
<sequence length="95" mass="9718">MAAVCGSSGIASLFSQAAFAAESDIADGKIVRFDFAGLQSMAQALAKKPWGGAPGPLPDTLANLTPQPITAFSMTRRIHSGTVLPTGSSIFSFST</sequence>
<dbReference type="AlphaFoldDB" id="A0A379W9S9"/>
<feature type="signal peptide" evidence="1">
    <location>
        <begin position="1"/>
        <end position="20"/>
    </location>
</feature>
<gene>
    <name evidence="2" type="primary">mdoD_1</name>
    <name evidence="2" type="ORF">NCTC8258_03321</name>
</gene>
<protein>
    <submittedName>
        <fullName evidence="2">Glucan biosynthesis protein D</fullName>
    </submittedName>
</protein>
<dbReference type="EMBL" id="UGXS01000004">
    <property type="protein sequence ID" value="SUH15589.1"/>
    <property type="molecule type" value="Genomic_DNA"/>
</dbReference>
<keyword evidence="1" id="KW-0732">Signal</keyword>
<feature type="chain" id="PRO_5016763207" evidence="1">
    <location>
        <begin position="21"/>
        <end position="95"/>
    </location>
</feature>
<evidence type="ECO:0000256" key="1">
    <source>
        <dbReference type="SAM" id="SignalP"/>
    </source>
</evidence>
<evidence type="ECO:0000313" key="3">
    <source>
        <dbReference type="Proteomes" id="UP000255509"/>
    </source>
</evidence>